<accession>A0A395M326</accession>
<comment type="similarity">
    <text evidence="1">Belongs to the ATP-dependent AMP-binding enzyme family.</text>
</comment>
<dbReference type="GO" id="GO:0005829">
    <property type="term" value="C:cytosol"/>
    <property type="evidence" value="ECO:0007669"/>
    <property type="project" value="TreeGrafter"/>
</dbReference>
<feature type="non-terminal residue" evidence="5">
    <location>
        <position position="285"/>
    </location>
</feature>
<evidence type="ECO:0000256" key="1">
    <source>
        <dbReference type="ARBA" id="ARBA00006432"/>
    </source>
</evidence>
<keyword evidence="5" id="KW-0436">Ligase</keyword>
<gene>
    <name evidence="5" type="ORF">D0433_06380</name>
</gene>
<feature type="domain" description="AMP-dependent synthetase/ligase" evidence="3">
    <location>
        <begin position="86"/>
        <end position="280"/>
    </location>
</feature>
<name>A0A395M326_9BACT</name>
<dbReference type="InterPro" id="IPR042099">
    <property type="entry name" value="ANL_N_sf"/>
</dbReference>
<evidence type="ECO:0000256" key="2">
    <source>
        <dbReference type="ARBA" id="ARBA00022990"/>
    </source>
</evidence>
<keyword evidence="2" id="KW-0007">Acetylation</keyword>
<proteinExistence type="inferred from homology"/>
<dbReference type="InterPro" id="IPR032387">
    <property type="entry name" value="ACAS_N"/>
</dbReference>
<evidence type="ECO:0000259" key="3">
    <source>
        <dbReference type="Pfam" id="PF00501"/>
    </source>
</evidence>
<comment type="caution">
    <text evidence="5">The sequence shown here is derived from an EMBL/GenBank/DDBJ whole genome shotgun (WGS) entry which is preliminary data.</text>
</comment>
<dbReference type="InterPro" id="IPR000873">
    <property type="entry name" value="AMP-dep_synth/lig_dom"/>
</dbReference>
<evidence type="ECO:0000313" key="5">
    <source>
        <dbReference type="EMBL" id="RFM24324.1"/>
    </source>
</evidence>
<dbReference type="PANTHER" id="PTHR24095:SF14">
    <property type="entry name" value="ACETYL-COENZYME A SYNTHETASE 1"/>
    <property type="match status" value="1"/>
</dbReference>
<dbReference type="Pfam" id="PF00501">
    <property type="entry name" value="AMP-binding"/>
    <property type="match status" value="1"/>
</dbReference>
<sequence>MTTDILSESPKQFTPPVFLRRNKLDYDSTYKASIENPSDFWASIAEQLLWETKWSKVFEFEPPKHEWFIGAKTNITLNALDRHIVGERRNKVALIWSSESGPENYVTFDRLIRRVSQVANALKSIGVKKGDTVLIFMPNTVEAVYAMLACARIGAIHAVIHEKAGARALKTRMEDIEPKVVFCADASYSEAMHFPMKTTLNSALRTCASVEKIVVLRRQSPKLHLTSEREIDFYDFISGQSQFCNPEIVESNHPLFVLYTSSTSGKPKGVVHTHGGYMVGAYYAT</sequence>
<protein>
    <submittedName>
        <fullName evidence="5">Acetate--CoA ligase</fullName>
    </submittedName>
</protein>
<dbReference type="GO" id="GO:0003987">
    <property type="term" value="F:acetate-CoA ligase activity"/>
    <property type="evidence" value="ECO:0007669"/>
    <property type="project" value="TreeGrafter"/>
</dbReference>
<dbReference type="SUPFAM" id="SSF56801">
    <property type="entry name" value="Acetyl-CoA synthetase-like"/>
    <property type="match status" value="1"/>
</dbReference>
<dbReference type="GO" id="GO:0006085">
    <property type="term" value="P:acetyl-CoA biosynthetic process"/>
    <property type="evidence" value="ECO:0007669"/>
    <property type="project" value="TreeGrafter"/>
</dbReference>
<dbReference type="EMBL" id="PHFL01000042">
    <property type="protein sequence ID" value="RFM24324.1"/>
    <property type="molecule type" value="Genomic_DNA"/>
</dbReference>
<dbReference type="Pfam" id="PF16177">
    <property type="entry name" value="ACAS_N"/>
    <property type="match status" value="1"/>
</dbReference>
<dbReference type="AlphaFoldDB" id="A0A395M326"/>
<dbReference type="Proteomes" id="UP000266389">
    <property type="component" value="Unassembled WGS sequence"/>
</dbReference>
<organism evidence="5 6">
    <name type="scientific">Candidatus Thermochlorobacter aerophilus</name>
    <dbReference type="NCBI Taxonomy" id="1868324"/>
    <lineage>
        <taxon>Bacteria</taxon>
        <taxon>Pseudomonadati</taxon>
        <taxon>Chlorobiota</taxon>
        <taxon>Chlorobiia</taxon>
        <taxon>Chlorobiales</taxon>
        <taxon>Candidatus Thermochlorobacteriaceae</taxon>
        <taxon>Candidatus Thermochlorobacter</taxon>
    </lineage>
</organism>
<feature type="domain" description="Acetyl-coenzyme A synthetase N-terminal" evidence="4">
    <location>
        <begin position="26"/>
        <end position="79"/>
    </location>
</feature>
<evidence type="ECO:0000313" key="6">
    <source>
        <dbReference type="Proteomes" id="UP000266389"/>
    </source>
</evidence>
<dbReference type="PANTHER" id="PTHR24095">
    <property type="entry name" value="ACETYL-COENZYME A SYNTHETASE"/>
    <property type="match status" value="1"/>
</dbReference>
<reference evidence="5 6" key="1">
    <citation type="journal article" date="2011" name="ISME J.">
        <title>Community ecology of hot spring cyanobacterial mats: predominant populations and their functional potential.</title>
        <authorList>
            <person name="Klatt C.G."/>
            <person name="Wood J.M."/>
            <person name="Rusch D.B."/>
            <person name="Bateson M.M."/>
            <person name="Hamamura N."/>
            <person name="Heidelberg J.F."/>
            <person name="Grossman A.R."/>
            <person name="Bhaya D."/>
            <person name="Cohan F.M."/>
            <person name="Kuhl M."/>
            <person name="Bryant D.A."/>
            <person name="Ward D.M."/>
        </authorList>
    </citation>
    <scope>NUCLEOTIDE SEQUENCE [LARGE SCALE GENOMIC DNA]</scope>
    <source>
        <strain evidence="5">OS</strain>
    </source>
</reference>
<dbReference type="Gene3D" id="3.40.50.12780">
    <property type="entry name" value="N-terminal domain of ligase-like"/>
    <property type="match status" value="1"/>
</dbReference>
<evidence type="ECO:0000259" key="4">
    <source>
        <dbReference type="Pfam" id="PF16177"/>
    </source>
</evidence>